<keyword evidence="3" id="KW-1185">Reference proteome</keyword>
<dbReference type="InterPro" id="IPR036866">
    <property type="entry name" value="RibonucZ/Hydroxyglut_hydro"/>
</dbReference>
<proteinExistence type="predicted"/>
<dbReference type="InterPro" id="IPR052533">
    <property type="entry name" value="WalJ/YycJ-like"/>
</dbReference>
<gene>
    <name evidence="2" type="ORF">P3F81_02035</name>
</gene>
<sequence length="269" mass="29614">MRVSVLASGSSGNATFIQMGETKLLVDAGISARRIKKSLAEIGVAIEELQGILITHEHRDHINGLVTLTKKYQLPIYSRANTFRQMYCRDLLADHCCNAIVDCLAIGDIRIESFSISHDAADPVGYSLYRQGLKCTVATDLGFVTTGVQKALDDSDVVVLEANHDVDLLQQNPAYPQTLKQRILSNRGHLSNQDAAWALVKMRKKKQCKVLLAHLSDENNKPDLAYDTICKIVSKQGCDLIANMDIKVTKPDETVSLDDGYNLRSEGVG</sequence>
<organism evidence="2 3">
    <name type="scientific">Selenobaculum gibii</name>
    <dbReference type="NCBI Taxonomy" id="3054208"/>
    <lineage>
        <taxon>Bacteria</taxon>
        <taxon>Bacillati</taxon>
        <taxon>Bacillota</taxon>
        <taxon>Negativicutes</taxon>
        <taxon>Selenomonadales</taxon>
        <taxon>Selenomonadaceae</taxon>
        <taxon>Selenobaculum</taxon>
    </lineage>
</organism>
<protein>
    <submittedName>
        <fullName evidence="2">MBL fold metallo-hydrolase</fullName>
    </submittedName>
</protein>
<dbReference type="PANTHER" id="PTHR47619:SF1">
    <property type="entry name" value="EXODEOXYRIBONUCLEASE WALJ"/>
    <property type="match status" value="1"/>
</dbReference>
<evidence type="ECO:0000313" key="2">
    <source>
        <dbReference type="EMBL" id="WIW71131.1"/>
    </source>
</evidence>
<dbReference type="EMBL" id="CP120678">
    <property type="protein sequence ID" value="WIW71131.1"/>
    <property type="molecule type" value="Genomic_DNA"/>
</dbReference>
<dbReference type="Pfam" id="PF12706">
    <property type="entry name" value="Lactamase_B_2"/>
    <property type="match status" value="1"/>
</dbReference>
<name>A0A9Y2ET49_9FIRM</name>
<dbReference type="SUPFAM" id="SSF56281">
    <property type="entry name" value="Metallo-hydrolase/oxidoreductase"/>
    <property type="match status" value="1"/>
</dbReference>
<dbReference type="AlphaFoldDB" id="A0A9Y2ET49"/>
<dbReference type="KEGG" id="sgbi:P3F81_02035"/>
<dbReference type="SMART" id="SM00849">
    <property type="entry name" value="Lactamase_B"/>
    <property type="match status" value="1"/>
</dbReference>
<dbReference type="PANTHER" id="PTHR47619">
    <property type="entry name" value="METALLO-HYDROLASE YYCJ-RELATED"/>
    <property type="match status" value="1"/>
</dbReference>
<dbReference type="InterPro" id="IPR001279">
    <property type="entry name" value="Metallo-B-lactamas"/>
</dbReference>
<dbReference type="RefSeq" id="WP_147666806.1">
    <property type="nucleotide sequence ID" value="NZ_CP120678.1"/>
</dbReference>
<accession>A0A9Y2ET49</accession>
<evidence type="ECO:0000259" key="1">
    <source>
        <dbReference type="SMART" id="SM00849"/>
    </source>
</evidence>
<dbReference type="Gene3D" id="3.60.15.10">
    <property type="entry name" value="Ribonuclease Z/Hydroxyacylglutathione hydrolase-like"/>
    <property type="match status" value="1"/>
</dbReference>
<evidence type="ECO:0000313" key="3">
    <source>
        <dbReference type="Proteomes" id="UP001243623"/>
    </source>
</evidence>
<reference evidence="2" key="1">
    <citation type="submission" date="2023-03" db="EMBL/GenBank/DDBJ databases">
        <title>Selenobaculum gbiensis gen. nov. sp. nov., a new bacterium isolated from the gut microbiota of IBD patient.</title>
        <authorList>
            <person name="Yeo S."/>
            <person name="Park H."/>
            <person name="Huh C.S."/>
        </authorList>
    </citation>
    <scope>NUCLEOTIDE SEQUENCE</scope>
    <source>
        <strain evidence="2">ICN-92133</strain>
    </source>
</reference>
<dbReference type="Proteomes" id="UP001243623">
    <property type="component" value="Chromosome"/>
</dbReference>
<feature type="domain" description="Metallo-beta-lactamase" evidence="1">
    <location>
        <begin position="11"/>
        <end position="189"/>
    </location>
</feature>